<protein>
    <submittedName>
        <fullName evidence="2">Uncharacterized protein</fullName>
    </submittedName>
</protein>
<dbReference type="Proteomes" id="UP000315017">
    <property type="component" value="Chromosome"/>
</dbReference>
<organism evidence="2 3">
    <name type="scientific">Anatilimnocola aggregata</name>
    <dbReference type="NCBI Taxonomy" id="2528021"/>
    <lineage>
        <taxon>Bacteria</taxon>
        <taxon>Pseudomonadati</taxon>
        <taxon>Planctomycetota</taxon>
        <taxon>Planctomycetia</taxon>
        <taxon>Pirellulales</taxon>
        <taxon>Pirellulaceae</taxon>
        <taxon>Anatilimnocola</taxon>
    </lineage>
</organism>
<evidence type="ECO:0000256" key="1">
    <source>
        <dbReference type="SAM" id="Phobius"/>
    </source>
</evidence>
<evidence type="ECO:0000313" key="3">
    <source>
        <dbReference type="Proteomes" id="UP000315017"/>
    </source>
</evidence>
<name>A0A517Y648_9BACT</name>
<feature type="transmembrane region" description="Helical" evidence="1">
    <location>
        <begin position="82"/>
        <end position="107"/>
    </location>
</feature>
<proteinExistence type="predicted"/>
<dbReference type="AlphaFoldDB" id="A0A517Y648"/>
<feature type="transmembrane region" description="Helical" evidence="1">
    <location>
        <begin position="17"/>
        <end position="40"/>
    </location>
</feature>
<dbReference type="KEGG" id="aagg:ETAA8_07780"/>
<keyword evidence="1" id="KW-0472">Membrane</keyword>
<keyword evidence="1" id="KW-1133">Transmembrane helix</keyword>
<reference evidence="2 3" key="1">
    <citation type="submission" date="2019-02" db="EMBL/GenBank/DDBJ databases">
        <title>Deep-cultivation of Planctomycetes and their phenomic and genomic characterization uncovers novel biology.</title>
        <authorList>
            <person name="Wiegand S."/>
            <person name="Jogler M."/>
            <person name="Boedeker C."/>
            <person name="Pinto D."/>
            <person name="Vollmers J."/>
            <person name="Rivas-Marin E."/>
            <person name="Kohn T."/>
            <person name="Peeters S.H."/>
            <person name="Heuer A."/>
            <person name="Rast P."/>
            <person name="Oberbeckmann S."/>
            <person name="Bunk B."/>
            <person name="Jeske O."/>
            <person name="Meyerdierks A."/>
            <person name="Storesund J.E."/>
            <person name="Kallscheuer N."/>
            <person name="Luecker S."/>
            <person name="Lage O.M."/>
            <person name="Pohl T."/>
            <person name="Merkel B.J."/>
            <person name="Hornburger P."/>
            <person name="Mueller R.-W."/>
            <person name="Bruemmer F."/>
            <person name="Labrenz M."/>
            <person name="Spormann A.M."/>
            <person name="Op den Camp H."/>
            <person name="Overmann J."/>
            <person name="Amann R."/>
            <person name="Jetten M.S.M."/>
            <person name="Mascher T."/>
            <person name="Medema M.H."/>
            <person name="Devos D.P."/>
            <person name="Kaster A.-K."/>
            <person name="Ovreas L."/>
            <person name="Rohde M."/>
            <person name="Galperin M.Y."/>
            <person name="Jogler C."/>
        </authorList>
    </citation>
    <scope>NUCLEOTIDE SEQUENCE [LARGE SCALE GENOMIC DNA]</scope>
    <source>
        <strain evidence="2 3">ETA_A8</strain>
    </source>
</reference>
<evidence type="ECO:0000313" key="2">
    <source>
        <dbReference type="EMBL" id="QDU25708.1"/>
    </source>
</evidence>
<feature type="transmembrane region" description="Helical" evidence="1">
    <location>
        <begin position="52"/>
        <end position="76"/>
    </location>
</feature>
<accession>A0A517Y648</accession>
<dbReference type="RefSeq" id="WP_145085112.1">
    <property type="nucleotide sequence ID" value="NZ_CP036274.1"/>
</dbReference>
<dbReference type="EMBL" id="CP036274">
    <property type="protein sequence ID" value="QDU25708.1"/>
    <property type="molecule type" value="Genomic_DNA"/>
</dbReference>
<dbReference type="OrthoDB" id="9949909at2"/>
<gene>
    <name evidence="2" type="ORF">ETAA8_07780</name>
</gene>
<keyword evidence="1" id="KW-0812">Transmembrane</keyword>
<sequence>MKTTAQLDSHWFFRPSLGWTLTLTNINAWVILFLIVRGHITPGDPFPASEFLLVLLGLMMLILSIPFATCVMLPSGHGGMDYLGIVFTVVVIGANSFAWGYGLAWCIKTGCRFIGISEEERQRFESG</sequence>
<keyword evidence="3" id="KW-1185">Reference proteome</keyword>